<feature type="signal peptide" evidence="11">
    <location>
        <begin position="1"/>
        <end position="31"/>
    </location>
</feature>
<dbReference type="InterPro" id="IPR022700">
    <property type="entry name" value="CLIP"/>
</dbReference>
<dbReference type="FunFam" id="2.40.10.10:FF:000146">
    <property type="entry name" value="Serine protease 53"/>
    <property type="match status" value="1"/>
</dbReference>
<proteinExistence type="inferred from homology"/>
<dbReference type="SMART" id="SM00680">
    <property type="entry name" value="CLIP"/>
    <property type="match status" value="1"/>
</dbReference>
<dbReference type="GO" id="GO:0004252">
    <property type="term" value="F:serine-type endopeptidase activity"/>
    <property type="evidence" value="ECO:0007669"/>
    <property type="project" value="InterPro"/>
</dbReference>
<name>A0A9P0TT08_PIEBR</name>
<keyword evidence="4 11" id="KW-0732">Signal</keyword>
<dbReference type="CDD" id="cd00190">
    <property type="entry name" value="Tryp_SPc"/>
    <property type="match status" value="1"/>
</dbReference>
<dbReference type="PROSITE" id="PS50240">
    <property type="entry name" value="TRYPSIN_DOM"/>
    <property type="match status" value="1"/>
</dbReference>
<dbReference type="Pfam" id="PF00089">
    <property type="entry name" value="Trypsin"/>
    <property type="match status" value="1"/>
</dbReference>
<dbReference type="Gene3D" id="2.40.10.10">
    <property type="entry name" value="Trypsin-like serine proteases"/>
    <property type="match status" value="2"/>
</dbReference>
<dbReference type="EMBL" id="CALOZG010000085">
    <property type="protein sequence ID" value="CAH4036903.1"/>
    <property type="molecule type" value="Genomic_DNA"/>
</dbReference>
<dbReference type="InterPro" id="IPR033116">
    <property type="entry name" value="TRYPSIN_SER"/>
</dbReference>
<keyword evidence="3 10" id="KW-0645">Protease</keyword>
<keyword evidence="2" id="KW-0964">Secreted</keyword>
<protein>
    <recommendedName>
        <fullName evidence="12">Peptidase S1 domain-containing protein</fullName>
    </recommendedName>
</protein>
<organism evidence="13 14">
    <name type="scientific">Pieris brassicae</name>
    <name type="common">White butterfly</name>
    <name type="synonym">Large white butterfly</name>
    <dbReference type="NCBI Taxonomy" id="7116"/>
    <lineage>
        <taxon>Eukaryota</taxon>
        <taxon>Metazoa</taxon>
        <taxon>Ecdysozoa</taxon>
        <taxon>Arthropoda</taxon>
        <taxon>Hexapoda</taxon>
        <taxon>Insecta</taxon>
        <taxon>Pterygota</taxon>
        <taxon>Neoptera</taxon>
        <taxon>Endopterygota</taxon>
        <taxon>Lepidoptera</taxon>
        <taxon>Glossata</taxon>
        <taxon>Ditrysia</taxon>
        <taxon>Papilionoidea</taxon>
        <taxon>Pieridae</taxon>
        <taxon>Pierinae</taxon>
        <taxon>Pieris</taxon>
    </lineage>
</organism>
<dbReference type="AlphaFoldDB" id="A0A9P0TT08"/>
<evidence type="ECO:0000256" key="5">
    <source>
        <dbReference type="ARBA" id="ARBA00022801"/>
    </source>
</evidence>
<evidence type="ECO:0000256" key="1">
    <source>
        <dbReference type="ARBA" id="ARBA00004613"/>
    </source>
</evidence>
<evidence type="ECO:0000313" key="13">
    <source>
        <dbReference type="EMBL" id="CAH4036903.1"/>
    </source>
</evidence>
<comment type="caution">
    <text evidence="13">The sequence shown here is derived from an EMBL/GenBank/DDBJ whole genome shotgun (WGS) entry which is preliminary data.</text>
</comment>
<dbReference type="PANTHER" id="PTHR24252">
    <property type="entry name" value="ACROSIN-RELATED"/>
    <property type="match status" value="1"/>
</dbReference>
<keyword evidence="5 10" id="KW-0378">Hydrolase</keyword>
<comment type="similarity">
    <text evidence="9">Belongs to the peptidase S1 family. CLIP subfamily.</text>
</comment>
<evidence type="ECO:0000256" key="7">
    <source>
        <dbReference type="ARBA" id="ARBA00023145"/>
    </source>
</evidence>
<evidence type="ECO:0000256" key="2">
    <source>
        <dbReference type="ARBA" id="ARBA00022525"/>
    </source>
</evidence>
<evidence type="ECO:0000313" key="14">
    <source>
        <dbReference type="Proteomes" id="UP001152562"/>
    </source>
</evidence>
<evidence type="ECO:0000256" key="4">
    <source>
        <dbReference type="ARBA" id="ARBA00022729"/>
    </source>
</evidence>
<dbReference type="InterPro" id="IPR001254">
    <property type="entry name" value="Trypsin_dom"/>
</dbReference>
<evidence type="ECO:0000256" key="3">
    <source>
        <dbReference type="ARBA" id="ARBA00022670"/>
    </source>
</evidence>
<dbReference type="SMART" id="SM00020">
    <property type="entry name" value="Tryp_SPc"/>
    <property type="match status" value="1"/>
</dbReference>
<evidence type="ECO:0000256" key="10">
    <source>
        <dbReference type="RuleBase" id="RU363034"/>
    </source>
</evidence>
<dbReference type="PROSITE" id="PS00134">
    <property type="entry name" value="TRYPSIN_HIS"/>
    <property type="match status" value="1"/>
</dbReference>
<dbReference type="SUPFAM" id="SSF50494">
    <property type="entry name" value="Trypsin-like serine proteases"/>
    <property type="match status" value="1"/>
</dbReference>
<dbReference type="InterPro" id="IPR018114">
    <property type="entry name" value="TRYPSIN_HIS"/>
</dbReference>
<dbReference type="InterPro" id="IPR043504">
    <property type="entry name" value="Peptidase_S1_PA_chymotrypsin"/>
</dbReference>
<dbReference type="PANTHER" id="PTHR24252:SF7">
    <property type="entry name" value="HYALIN"/>
    <property type="match status" value="1"/>
</dbReference>
<evidence type="ECO:0000256" key="8">
    <source>
        <dbReference type="ARBA" id="ARBA00023157"/>
    </source>
</evidence>
<evidence type="ECO:0000256" key="9">
    <source>
        <dbReference type="ARBA" id="ARBA00024195"/>
    </source>
</evidence>
<reference evidence="13" key="1">
    <citation type="submission" date="2022-05" db="EMBL/GenBank/DDBJ databases">
        <authorList>
            <person name="Okamura Y."/>
        </authorList>
    </citation>
    <scope>NUCLEOTIDE SEQUENCE</scope>
</reference>
<evidence type="ECO:0000256" key="11">
    <source>
        <dbReference type="SAM" id="SignalP"/>
    </source>
</evidence>
<gene>
    <name evidence="13" type="ORF">PIBRA_LOCUS12644</name>
</gene>
<accession>A0A9P0TT08</accession>
<dbReference type="GO" id="GO:0005576">
    <property type="term" value="C:extracellular region"/>
    <property type="evidence" value="ECO:0007669"/>
    <property type="project" value="UniProtKB-SubCell"/>
</dbReference>
<comment type="subcellular location">
    <subcellularLocation>
        <location evidence="1">Secreted</location>
    </subcellularLocation>
</comment>
<feature type="chain" id="PRO_5040262088" description="Peptidase S1 domain-containing protein" evidence="11">
    <location>
        <begin position="32"/>
        <end position="405"/>
    </location>
</feature>
<sequence length="405" mass="45192">MILKIIPKTLINMYKVCSLWILLLTLSTCLSDDILDKPCQRINLKGYCKLFVSCKFAMDLLKKYNDTQLETLLSCGRINIVPVVCCPTPDGLPTEKVPETDESVIHFQQEEITTFLPPRSTTTTRTLARRPVSPNPTILPSRKVCGKQAIEDRIVGGEIASLHDFPWIVRLYFSDIGYACSGTLITNRHVITAAHCFNTQKKLISVRLGEWDSTIPVDCSDNRCSDPPEDRKVVQTIVHPNFNPRNDPIHDIAILVLDVPVNFTDFIKPACLPTTEYVASQDYTNDNSYMTAGWGITEYGSTSSKKRKLAINAVSYDICRAALNLDRDSRDPFVICAGGVKNKDSCQGDSGGPLIGQVIEDNEVNWYLFGITSTGSKYCGRPGIPGVYTRVSKYMPWIENHLSII</sequence>
<evidence type="ECO:0000256" key="6">
    <source>
        <dbReference type="ARBA" id="ARBA00022825"/>
    </source>
</evidence>
<keyword evidence="8" id="KW-1015">Disulfide bond</keyword>
<dbReference type="PRINTS" id="PR00722">
    <property type="entry name" value="CHYMOTRYPSIN"/>
</dbReference>
<dbReference type="GO" id="GO:0006508">
    <property type="term" value="P:proteolysis"/>
    <property type="evidence" value="ECO:0007669"/>
    <property type="project" value="UniProtKB-KW"/>
</dbReference>
<evidence type="ECO:0000259" key="12">
    <source>
        <dbReference type="PROSITE" id="PS50240"/>
    </source>
</evidence>
<dbReference type="Proteomes" id="UP001152562">
    <property type="component" value="Unassembled WGS sequence"/>
</dbReference>
<keyword evidence="14" id="KW-1185">Reference proteome</keyword>
<dbReference type="InterPro" id="IPR001314">
    <property type="entry name" value="Peptidase_S1A"/>
</dbReference>
<keyword evidence="6 10" id="KW-0720">Serine protease</keyword>
<keyword evidence="7" id="KW-0865">Zymogen</keyword>
<dbReference type="InterPro" id="IPR009003">
    <property type="entry name" value="Peptidase_S1_PA"/>
</dbReference>
<dbReference type="PROSITE" id="PS00135">
    <property type="entry name" value="TRYPSIN_SER"/>
    <property type="match status" value="1"/>
</dbReference>
<feature type="domain" description="Peptidase S1" evidence="12">
    <location>
        <begin position="154"/>
        <end position="403"/>
    </location>
</feature>